<dbReference type="AlphaFoldDB" id="A0A1H8PKF1"/>
<proteinExistence type="predicted"/>
<dbReference type="OrthoDB" id="9804361at2"/>
<gene>
    <name evidence="7" type="ORF">SAMN04490248_10534</name>
</gene>
<feature type="transmembrane region" description="Helical" evidence="6">
    <location>
        <begin position="124"/>
        <end position="145"/>
    </location>
</feature>
<dbReference type="PANTHER" id="PTHR30482">
    <property type="entry name" value="HIGH-AFFINITY BRANCHED-CHAIN AMINO ACID TRANSPORT SYSTEM PERMEASE"/>
    <property type="match status" value="1"/>
</dbReference>
<dbReference type="Proteomes" id="UP000198893">
    <property type="component" value="Unassembled WGS sequence"/>
</dbReference>
<name>A0A1H8PKF1_9RHOB</name>
<evidence type="ECO:0000256" key="6">
    <source>
        <dbReference type="SAM" id="Phobius"/>
    </source>
</evidence>
<organism evidence="7 8">
    <name type="scientific">Salinihabitans flavidus</name>
    <dbReference type="NCBI Taxonomy" id="569882"/>
    <lineage>
        <taxon>Bacteria</taxon>
        <taxon>Pseudomonadati</taxon>
        <taxon>Pseudomonadota</taxon>
        <taxon>Alphaproteobacteria</taxon>
        <taxon>Rhodobacterales</taxon>
        <taxon>Roseobacteraceae</taxon>
        <taxon>Salinihabitans</taxon>
    </lineage>
</organism>
<evidence type="ECO:0000313" key="7">
    <source>
        <dbReference type="EMBL" id="SEO42178.1"/>
    </source>
</evidence>
<evidence type="ECO:0000256" key="5">
    <source>
        <dbReference type="ARBA" id="ARBA00023136"/>
    </source>
</evidence>
<dbReference type="InterPro" id="IPR043428">
    <property type="entry name" value="LivM-like"/>
</dbReference>
<protein>
    <submittedName>
        <fullName evidence="7">Amino acid/amide ABC transporter membrane protein 2, HAAT family</fullName>
    </submittedName>
</protein>
<evidence type="ECO:0000256" key="4">
    <source>
        <dbReference type="ARBA" id="ARBA00022989"/>
    </source>
</evidence>
<evidence type="ECO:0000256" key="2">
    <source>
        <dbReference type="ARBA" id="ARBA00022475"/>
    </source>
</evidence>
<dbReference type="RefSeq" id="WP_093116467.1">
    <property type="nucleotide sequence ID" value="NZ_FODS01000005.1"/>
</dbReference>
<feature type="transmembrane region" description="Helical" evidence="6">
    <location>
        <begin position="173"/>
        <end position="191"/>
    </location>
</feature>
<dbReference type="CDD" id="cd06581">
    <property type="entry name" value="TM_PBP1_LivM_like"/>
    <property type="match status" value="1"/>
</dbReference>
<accession>A0A1H8PKF1</accession>
<keyword evidence="5 6" id="KW-0472">Membrane</keyword>
<feature type="transmembrane region" description="Helical" evidence="6">
    <location>
        <begin position="71"/>
        <end position="91"/>
    </location>
</feature>
<keyword evidence="4 6" id="KW-1133">Transmembrane helix</keyword>
<keyword evidence="8" id="KW-1185">Reference proteome</keyword>
<feature type="transmembrane region" description="Helical" evidence="6">
    <location>
        <begin position="45"/>
        <end position="64"/>
    </location>
</feature>
<feature type="transmembrane region" description="Helical" evidence="6">
    <location>
        <begin position="222"/>
        <end position="245"/>
    </location>
</feature>
<feature type="transmembrane region" description="Helical" evidence="6">
    <location>
        <begin position="251"/>
        <end position="284"/>
    </location>
</feature>
<keyword evidence="2" id="KW-1003">Cell membrane</keyword>
<dbReference type="GO" id="GO:0015658">
    <property type="term" value="F:branched-chain amino acid transmembrane transporter activity"/>
    <property type="evidence" value="ECO:0007669"/>
    <property type="project" value="InterPro"/>
</dbReference>
<evidence type="ECO:0000256" key="3">
    <source>
        <dbReference type="ARBA" id="ARBA00022692"/>
    </source>
</evidence>
<sequence>MRTGHFKESTGQLIALTDNPTTKAWVAALVVALLAAPLLLGAYELGLLVTVLIAVVGGVGLNLLTGTTGLISLGQAGFLAVGAYGNAVLMVDYGWPVWLSLPAGGVISALISLLVGIPSLRLKGLYLAITTLAFSFIVSHIILYAEPITRGPNGIFVSGAEIFGFNVQKGPPLYFLTLFVSVAVVLLALNLQRSRLGRAWLAIRDHDIAARAMGIDLTRYKLLAFMISSFIVGLAGGLISLQIRFINIDVFGLILSIEALAIIILGGLGSIAGAILGAIFLTLLPEVIRIAFNLVLEPGSSFYSTYVYEIRGVVYGFVIVAFLRFKPDGLIGLWRDSKKFWSNWPLAY</sequence>
<dbReference type="STRING" id="569882.SAMN04490248_10534"/>
<dbReference type="InterPro" id="IPR001851">
    <property type="entry name" value="ABC_transp_permease"/>
</dbReference>
<comment type="subcellular location">
    <subcellularLocation>
        <location evidence="1">Cell membrane</location>
        <topology evidence="1">Multi-pass membrane protein</topology>
    </subcellularLocation>
</comment>
<evidence type="ECO:0000313" key="8">
    <source>
        <dbReference type="Proteomes" id="UP000198893"/>
    </source>
</evidence>
<keyword evidence="3 6" id="KW-0812">Transmembrane</keyword>
<feature type="transmembrane region" description="Helical" evidence="6">
    <location>
        <begin position="21"/>
        <end position="39"/>
    </location>
</feature>
<dbReference type="EMBL" id="FODS01000005">
    <property type="protein sequence ID" value="SEO42178.1"/>
    <property type="molecule type" value="Genomic_DNA"/>
</dbReference>
<evidence type="ECO:0000256" key="1">
    <source>
        <dbReference type="ARBA" id="ARBA00004651"/>
    </source>
</evidence>
<reference evidence="7 8" key="1">
    <citation type="submission" date="2016-10" db="EMBL/GenBank/DDBJ databases">
        <authorList>
            <person name="de Groot N.N."/>
        </authorList>
    </citation>
    <scope>NUCLEOTIDE SEQUENCE [LARGE SCALE GENOMIC DNA]</scope>
    <source>
        <strain evidence="7 8">DSM 27842</strain>
    </source>
</reference>
<dbReference type="Pfam" id="PF02653">
    <property type="entry name" value="BPD_transp_2"/>
    <property type="match status" value="1"/>
</dbReference>
<feature type="transmembrane region" description="Helical" evidence="6">
    <location>
        <begin position="305"/>
        <end position="325"/>
    </location>
</feature>
<dbReference type="PANTHER" id="PTHR30482:SF10">
    <property type="entry name" value="HIGH-AFFINITY BRANCHED-CHAIN AMINO ACID TRANSPORT PROTEIN BRAE"/>
    <property type="match status" value="1"/>
</dbReference>
<feature type="transmembrane region" description="Helical" evidence="6">
    <location>
        <begin position="97"/>
        <end position="117"/>
    </location>
</feature>
<dbReference type="GO" id="GO:0005886">
    <property type="term" value="C:plasma membrane"/>
    <property type="evidence" value="ECO:0007669"/>
    <property type="project" value="UniProtKB-SubCell"/>
</dbReference>